<dbReference type="EMBL" id="CP049838">
    <property type="protein sequence ID" value="QJS99068.1"/>
    <property type="molecule type" value="Genomic_DNA"/>
</dbReference>
<keyword evidence="3" id="KW-1185">Reference proteome</keyword>
<organism evidence="2 3">
    <name type="scientific">Streptomyces asoensis</name>
    <dbReference type="NCBI Taxonomy" id="249586"/>
    <lineage>
        <taxon>Bacteria</taxon>
        <taxon>Bacillati</taxon>
        <taxon>Actinomycetota</taxon>
        <taxon>Actinomycetes</taxon>
        <taxon>Kitasatosporales</taxon>
        <taxon>Streptomycetaceae</taxon>
        <taxon>Streptomyces</taxon>
    </lineage>
</organism>
<dbReference type="AlphaFoldDB" id="A0A6M4WFX3"/>
<evidence type="ECO:0000313" key="2">
    <source>
        <dbReference type="EMBL" id="QJS99068.1"/>
    </source>
</evidence>
<sequence length="145" mass="14578">MDVGTLILLGASGGLLRGLLDAYAGFSQWHAARREHRQGTAGPDAEVPVFQDYVDPVADSVAAVVHSALGAGAAVLFGTTGQISGAYAALVVGMSAPLLLTQLGQAQSVSDAVLGAAQSPGSRTAETLPLPGQPSAADRRIEEAS</sequence>
<accession>A0A6M4WFX3</accession>
<gene>
    <name evidence="2" type="ORF">G9272_00905</name>
</gene>
<reference evidence="2" key="1">
    <citation type="submission" date="2020-03" db="EMBL/GenBank/DDBJ databases">
        <title>Molecular networking-based the target discovery of potent antiproliferative macrolactams: 5/6/7/16 polycyclic ansamycins and glycosylated trienomycin from Streptomyces cacaoi subsp. asoensis.</title>
        <authorList>
            <person name="Liu L.-L."/>
        </authorList>
    </citation>
    <scope>NUCLEOTIDE SEQUENCE [LARGE SCALE GENOMIC DNA]</scope>
    <source>
        <strain evidence="2">H2S5</strain>
    </source>
</reference>
<name>A0A6M4WFX3_9ACTN</name>
<protein>
    <submittedName>
        <fullName evidence="2">Uncharacterized protein</fullName>
    </submittedName>
</protein>
<dbReference type="Proteomes" id="UP000502665">
    <property type="component" value="Chromosome"/>
</dbReference>
<proteinExistence type="predicted"/>
<evidence type="ECO:0000313" key="3">
    <source>
        <dbReference type="Proteomes" id="UP000502665"/>
    </source>
</evidence>
<evidence type="ECO:0000256" key="1">
    <source>
        <dbReference type="SAM" id="MobiDB-lite"/>
    </source>
</evidence>
<dbReference type="RefSeq" id="WP_171394721.1">
    <property type="nucleotide sequence ID" value="NZ_CP049838.1"/>
</dbReference>
<feature type="region of interest" description="Disordered" evidence="1">
    <location>
        <begin position="117"/>
        <end position="145"/>
    </location>
</feature>